<sequence>MSHRPVRISSDPLQASFGWDGIMFGQRRSLERIISNLTSNWCAIQSDFHVLRPAGLGLVVHRPPARYSRNSRIMPRQTFNCLIGVYFILYLPVAPNFSSIEMCRLLSNV</sequence>
<keyword evidence="1" id="KW-1133">Transmembrane helix</keyword>
<comment type="caution">
    <text evidence="2">The sequence shown here is derived from an EMBL/GenBank/DDBJ whole genome shotgun (WGS) entry which is preliminary data.</text>
</comment>
<protein>
    <submittedName>
        <fullName evidence="2">Uncharacterized protein</fullName>
    </submittedName>
</protein>
<keyword evidence="1" id="KW-0472">Membrane</keyword>
<gene>
    <name evidence="2" type="ORF">TNCT_115521</name>
</gene>
<evidence type="ECO:0000256" key="1">
    <source>
        <dbReference type="SAM" id="Phobius"/>
    </source>
</evidence>
<organism evidence="2 3">
    <name type="scientific">Trichonephila clavata</name>
    <name type="common">Joro spider</name>
    <name type="synonym">Nephila clavata</name>
    <dbReference type="NCBI Taxonomy" id="2740835"/>
    <lineage>
        <taxon>Eukaryota</taxon>
        <taxon>Metazoa</taxon>
        <taxon>Ecdysozoa</taxon>
        <taxon>Arthropoda</taxon>
        <taxon>Chelicerata</taxon>
        <taxon>Arachnida</taxon>
        <taxon>Araneae</taxon>
        <taxon>Araneomorphae</taxon>
        <taxon>Entelegynae</taxon>
        <taxon>Araneoidea</taxon>
        <taxon>Nephilidae</taxon>
        <taxon>Trichonephila</taxon>
    </lineage>
</organism>
<evidence type="ECO:0000313" key="2">
    <source>
        <dbReference type="EMBL" id="GFQ71869.1"/>
    </source>
</evidence>
<feature type="transmembrane region" description="Helical" evidence="1">
    <location>
        <begin position="79"/>
        <end position="97"/>
    </location>
</feature>
<proteinExistence type="predicted"/>
<accession>A0A8X6KF68</accession>
<keyword evidence="1" id="KW-0812">Transmembrane</keyword>
<keyword evidence="3" id="KW-1185">Reference proteome</keyword>
<reference evidence="2" key="1">
    <citation type="submission" date="2020-07" db="EMBL/GenBank/DDBJ databases">
        <title>Multicomponent nature underlies the extraordinary mechanical properties of spider dragline silk.</title>
        <authorList>
            <person name="Kono N."/>
            <person name="Nakamura H."/>
            <person name="Mori M."/>
            <person name="Yoshida Y."/>
            <person name="Ohtoshi R."/>
            <person name="Malay A.D."/>
            <person name="Moran D.A.P."/>
            <person name="Tomita M."/>
            <person name="Numata K."/>
            <person name="Arakawa K."/>
        </authorList>
    </citation>
    <scope>NUCLEOTIDE SEQUENCE</scope>
</reference>
<dbReference type="Proteomes" id="UP000887116">
    <property type="component" value="Unassembled WGS sequence"/>
</dbReference>
<evidence type="ECO:0000313" key="3">
    <source>
        <dbReference type="Proteomes" id="UP000887116"/>
    </source>
</evidence>
<name>A0A8X6KF68_TRICU</name>
<dbReference type="EMBL" id="BMAO01021105">
    <property type="protein sequence ID" value="GFQ71869.1"/>
    <property type="molecule type" value="Genomic_DNA"/>
</dbReference>
<dbReference type="AlphaFoldDB" id="A0A8X6KF68"/>